<protein>
    <submittedName>
        <fullName evidence="2">Multiubiquitin</fullName>
    </submittedName>
</protein>
<dbReference type="EMBL" id="LT629740">
    <property type="protein sequence ID" value="SDT66655.1"/>
    <property type="molecule type" value="Genomic_DNA"/>
</dbReference>
<dbReference type="Proteomes" id="UP000199679">
    <property type="component" value="Chromosome I"/>
</dbReference>
<dbReference type="STRING" id="652787.SAMN05216490_4721"/>
<dbReference type="Pfam" id="PF14452">
    <property type="entry name" value="Multi_ubiq"/>
    <property type="match status" value="2"/>
</dbReference>
<dbReference type="RefSeq" id="WP_091379106.1">
    <property type="nucleotide sequence ID" value="NZ_LT629740.1"/>
</dbReference>
<dbReference type="OrthoDB" id="7445930at2"/>
<evidence type="ECO:0000313" key="2">
    <source>
        <dbReference type="EMBL" id="SDT66655.1"/>
    </source>
</evidence>
<evidence type="ECO:0000313" key="3">
    <source>
        <dbReference type="Proteomes" id="UP000199679"/>
    </source>
</evidence>
<dbReference type="InterPro" id="IPR027802">
    <property type="entry name" value="Multi-ubiquitin_dom"/>
</dbReference>
<keyword evidence="3" id="KW-1185">Reference proteome</keyword>
<dbReference type="AlphaFoldDB" id="A0A1H2C7Z8"/>
<gene>
    <name evidence="2" type="ORF">SAMN05216490_4721</name>
</gene>
<evidence type="ECO:0000259" key="1">
    <source>
        <dbReference type="Pfam" id="PF14452"/>
    </source>
</evidence>
<feature type="domain" description="Multi-ubiquitin" evidence="1">
    <location>
        <begin position="86"/>
        <end position="150"/>
    </location>
</feature>
<accession>A0A1H2C7Z8</accession>
<feature type="domain" description="Multi-ubiquitin" evidence="1">
    <location>
        <begin position="19"/>
        <end position="79"/>
    </location>
</feature>
<name>A0A1H2C7Z8_MUCMA</name>
<reference evidence="2 3" key="1">
    <citation type="submission" date="2016-10" db="EMBL/GenBank/DDBJ databases">
        <authorList>
            <person name="de Groot N.N."/>
        </authorList>
    </citation>
    <scope>NUCLEOTIDE SEQUENCE [LARGE SCALE GENOMIC DNA]</scope>
    <source>
        <strain evidence="2 3">MP1X4</strain>
    </source>
</reference>
<proteinExistence type="predicted"/>
<sequence length="224" mass="25122">MENLEGAGQRPAENKLPLKIEGKEFDWSDQYVTGLQVKKLVGAGEGARVFLGIEKPWEDEPVADDDRIDLARPGIEKFYLKYVLPIIINGKEYEWDKQYITGAEVRQLAMTGTNGLLYLAIKKPWEDELVGDDTLVDLARPGIEHFFTKTEHVQLVTIKVDRIDRLIEPGERTVAEIKKVGEVTPGYELDELIGNKPVPLKNDAVICIKGGEQFLSRVKDGTSS</sequence>
<organism evidence="2 3">
    <name type="scientific">Mucilaginibacter mallensis</name>
    <dbReference type="NCBI Taxonomy" id="652787"/>
    <lineage>
        <taxon>Bacteria</taxon>
        <taxon>Pseudomonadati</taxon>
        <taxon>Bacteroidota</taxon>
        <taxon>Sphingobacteriia</taxon>
        <taxon>Sphingobacteriales</taxon>
        <taxon>Sphingobacteriaceae</taxon>
        <taxon>Mucilaginibacter</taxon>
    </lineage>
</organism>